<dbReference type="GeneID" id="108670053"/>
<comment type="subcellular location">
    <subcellularLocation>
        <location evidence="1">Nucleus</location>
    </subcellularLocation>
</comment>
<keyword evidence="6" id="KW-0804">Transcription</keyword>
<keyword evidence="2" id="KW-0479">Metal-binding</keyword>
<evidence type="ECO:0000256" key="7">
    <source>
        <dbReference type="ARBA" id="ARBA00023242"/>
    </source>
</evidence>
<dbReference type="RefSeq" id="XP_018012992.1">
    <property type="nucleotide sequence ID" value="XM_018157503.2"/>
</dbReference>
<dbReference type="AlphaFoldDB" id="A0A8B7NH84"/>
<evidence type="ECO:0000256" key="9">
    <source>
        <dbReference type="SAM" id="MobiDB-lite"/>
    </source>
</evidence>
<keyword evidence="7" id="KW-0539">Nucleus</keyword>
<dbReference type="PANTHER" id="PTHR46481:SF10">
    <property type="entry name" value="ZINC FINGER BED DOMAIN-CONTAINING PROTEIN 39"/>
    <property type="match status" value="1"/>
</dbReference>
<dbReference type="GO" id="GO:0005634">
    <property type="term" value="C:nucleus"/>
    <property type="evidence" value="ECO:0007669"/>
    <property type="project" value="UniProtKB-SubCell"/>
</dbReference>
<evidence type="ECO:0000256" key="4">
    <source>
        <dbReference type="ARBA" id="ARBA00022833"/>
    </source>
</evidence>
<sequence>MRKAGRQKDAIWKYFDEIPSGQSKGIRARCKDCGKELQGLVQRLRNHKLICKLPDQPDSEQEEEDGIMVLPEQAELPELNSEHNSDISSATDEAYDISQPGTSGFSPRTSTPQPPSSTPWTLSRKRSHSRTPSPLPVFLSPQGPSQKEPSTTVAASPAVKKCSLSSGSMQQFTIKTTKEDKKCLDYLVARMIYGTNSSFRLVEHDCFREMMDAARPGYKLPTRRDVAGRLLDEVFDSETEKAVNMLQGQTVCMSLDGWSNVSNEPVICSSVTVHSSTSCEVHLVDTVDTSGHSHTAEYLLEVVKNSISVAEQKFRCKIGSFVTDNAANVTKMRTELMKENGLICYGCSAHLLNLLAKDFEISNIKEHVVQIVKYFRNNHAASAAYRAAGGQALVVPQDVRWNTLADCLEVYLKNWPILLGVCDGEKRKELDKSIIRKVMDRNIKRTAEDMLKILKHISVALDKVQSDACNIGDATEVWKNLEGQLNQDFDDHDGADFVTKLEKRKKQALTPAHYLANILHPVHRGQQLSPEEENSAMEWAHEEFPNSMPLIMKFKAKLPPFVPYLFSDFSTEAGPLVWWLALGSNLKDNDRELMTKLFTTTASSAGVERIFSSFGLVQSSIRNRLGTAKAAKLVFIFKRLNRKADGDDLH</sequence>
<keyword evidence="11" id="KW-1185">Reference proteome</keyword>
<feature type="region of interest" description="Disordered" evidence="9">
    <location>
        <begin position="94"/>
        <end position="154"/>
    </location>
</feature>
<reference evidence="12" key="1">
    <citation type="submission" date="2025-08" db="UniProtKB">
        <authorList>
            <consortium name="RefSeq"/>
        </authorList>
    </citation>
    <scope>IDENTIFICATION</scope>
    <source>
        <tissue evidence="12">Whole organism</tissue>
    </source>
</reference>
<proteinExistence type="predicted"/>
<keyword evidence="5" id="KW-0805">Transcription regulation</keyword>
<evidence type="ECO:0000259" key="10">
    <source>
        <dbReference type="PROSITE" id="PS50808"/>
    </source>
</evidence>
<keyword evidence="3 8" id="KW-0863">Zinc-finger</keyword>
<name>A0A8B7NH84_HYAAZ</name>
<dbReference type="Pfam" id="PF04937">
    <property type="entry name" value="DUF659"/>
    <property type="match status" value="1"/>
</dbReference>
<evidence type="ECO:0000313" key="11">
    <source>
        <dbReference type="Proteomes" id="UP000694843"/>
    </source>
</evidence>
<dbReference type="OrthoDB" id="6350845at2759"/>
<feature type="compositionally biased region" description="Polar residues" evidence="9">
    <location>
        <begin position="142"/>
        <end position="154"/>
    </location>
</feature>
<dbReference type="GO" id="GO:0003677">
    <property type="term" value="F:DNA binding"/>
    <property type="evidence" value="ECO:0007669"/>
    <property type="project" value="InterPro"/>
</dbReference>
<evidence type="ECO:0000256" key="6">
    <source>
        <dbReference type="ARBA" id="ARBA00023163"/>
    </source>
</evidence>
<gene>
    <name evidence="12" type="primary">LOC108670053</name>
</gene>
<evidence type="ECO:0000256" key="1">
    <source>
        <dbReference type="ARBA" id="ARBA00004123"/>
    </source>
</evidence>
<dbReference type="InterPro" id="IPR052035">
    <property type="entry name" value="ZnF_BED_domain_contain"/>
</dbReference>
<evidence type="ECO:0000256" key="3">
    <source>
        <dbReference type="ARBA" id="ARBA00022771"/>
    </source>
</evidence>
<dbReference type="SUPFAM" id="SSF53098">
    <property type="entry name" value="Ribonuclease H-like"/>
    <property type="match status" value="1"/>
</dbReference>
<dbReference type="InterPro" id="IPR003656">
    <property type="entry name" value="Znf_BED"/>
</dbReference>
<dbReference type="Proteomes" id="UP000694843">
    <property type="component" value="Unplaced"/>
</dbReference>
<evidence type="ECO:0000256" key="2">
    <source>
        <dbReference type="ARBA" id="ARBA00022723"/>
    </source>
</evidence>
<organism evidence="11 12">
    <name type="scientific">Hyalella azteca</name>
    <name type="common">Amphipod</name>
    <dbReference type="NCBI Taxonomy" id="294128"/>
    <lineage>
        <taxon>Eukaryota</taxon>
        <taxon>Metazoa</taxon>
        <taxon>Ecdysozoa</taxon>
        <taxon>Arthropoda</taxon>
        <taxon>Crustacea</taxon>
        <taxon>Multicrustacea</taxon>
        <taxon>Malacostraca</taxon>
        <taxon>Eumalacostraca</taxon>
        <taxon>Peracarida</taxon>
        <taxon>Amphipoda</taxon>
        <taxon>Senticaudata</taxon>
        <taxon>Talitrida</taxon>
        <taxon>Talitroidea</taxon>
        <taxon>Hyalellidae</taxon>
        <taxon>Hyalella</taxon>
    </lineage>
</organism>
<evidence type="ECO:0000256" key="8">
    <source>
        <dbReference type="PROSITE-ProRule" id="PRU00027"/>
    </source>
</evidence>
<accession>A0A8B7NH84</accession>
<dbReference type="InterPro" id="IPR012337">
    <property type="entry name" value="RNaseH-like_sf"/>
</dbReference>
<dbReference type="PANTHER" id="PTHR46481">
    <property type="entry name" value="ZINC FINGER BED DOMAIN-CONTAINING PROTEIN 4"/>
    <property type="match status" value="1"/>
</dbReference>
<protein>
    <submittedName>
        <fullName evidence="12">Uncharacterized protein LOC108670053</fullName>
    </submittedName>
</protein>
<keyword evidence="4" id="KW-0862">Zinc</keyword>
<dbReference type="KEGG" id="hazt:108670053"/>
<dbReference type="OMA" id="VYHQFSW"/>
<evidence type="ECO:0000256" key="5">
    <source>
        <dbReference type="ARBA" id="ARBA00023015"/>
    </source>
</evidence>
<feature type="domain" description="BED-type" evidence="10">
    <location>
        <begin position="6"/>
        <end position="47"/>
    </location>
</feature>
<dbReference type="PROSITE" id="PS50808">
    <property type="entry name" value="ZF_BED"/>
    <property type="match status" value="1"/>
</dbReference>
<dbReference type="GO" id="GO:0008270">
    <property type="term" value="F:zinc ion binding"/>
    <property type="evidence" value="ECO:0007669"/>
    <property type="project" value="UniProtKB-KW"/>
</dbReference>
<evidence type="ECO:0000313" key="12">
    <source>
        <dbReference type="RefSeq" id="XP_018012992.1"/>
    </source>
</evidence>
<dbReference type="InterPro" id="IPR007021">
    <property type="entry name" value="DUF659"/>
</dbReference>